<keyword evidence="7" id="KW-1185">Reference proteome</keyword>
<proteinExistence type="inferred from homology"/>
<evidence type="ECO:0000256" key="4">
    <source>
        <dbReference type="ARBA" id="ARBA00035288"/>
    </source>
</evidence>
<organism evidence="6 7">
    <name type="scientific">Cordylochernes scorpioides</name>
    <dbReference type="NCBI Taxonomy" id="51811"/>
    <lineage>
        <taxon>Eukaryota</taxon>
        <taxon>Metazoa</taxon>
        <taxon>Ecdysozoa</taxon>
        <taxon>Arthropoda</taxon>
        <taxon>Chelicerata</taxon>
        <taxon>Arachnida</taxon>
        <taxon>Pseudoscorpiones</taxon>
        <taxon>Cheliferoidea</taxon>
        <taxon>Chernetidae</taxon>
        <taxon>Cordylochernes</taxon>
    </lineage>
</organism>
<comment type="similarity">
    <text evidence="1">Belongs to the bacterial ribosomal protein bL19 family.</text>
</comment>
<dbReference type="InterPro" id="IPR038657">
    <property type="entry name" value="Ribosomal_bL19_sf"/>
</dbReference>
<reference evidence="6 7" key="1">
    <citation type="submission" date="2022-01" db="EMBL/GenBank/DDBJ databases">
        <title>A chromosomal length assembly of Cordylochernes scorpioides.</title>
        <authorList>
            <person name="Zeh D."/>
            <person name="Zeh J."/>
        </authorList>
    </citation>
    <scope>NUCLEOTIDE SEQUENCE [LARGE SCALE GENOMIC DNA]</scope>
    <source>
        <strain evidence="6">IN4F17</strain>
        <tissue evidence="6">Whole Body</tissue>
    </source>
</reference>
<dbReference type="PANTHER" id="PTHR15680">
    <property type="entry name" value="RIBOSOMAL PROTEIN L19"/>
    <property type="match status" value="1"/>
</dbReference>
<evidence type="ECO:0000256" key="5">
    <source>
        <dbReference type="ARBA" id="ARBA00035359"/>
    </source>
</evidence>
<evidence type="ECO:0000256" key="3">
    <source>
        <dbReference type="ARBA" id="ARBA00023274"/>
    </source>
</evidence>
<name>A0ABY6LKZ2_9ARAC</name>
<evidence type="ECO:0000256" key="1">
    <source>
        <dbReference type="ARBA" id="ARBA00005781"/>
    </source>
</evidence>
<gene>
    <name evidence="6" type="ORF">LAZ67_20002693</name>
</gene>
<dbReference type="InterPro" id="IPR008991">
    <property type="entry name" value="Translation_prot_SH3-like_sf"/>
</dbReference>
<dbReference type="Pfam" id="PF01245">
    <property type="entry name" value="Ribosomal_L19"/>
    <property type="match status" value="1"/>
</dbReference>
<dbReference type="InterPro" id="IPR001857">
    <property type="entry name" value="Ribosomal_bL19"/>
</dbReference>
<dbReference type="PANTHER" id="PTHR15680:SF9">
    <property type="entry name" value="LARGE RIBOSOMAL SUBUNIT PROTEIN BL19M"/>
    <property type="match status" value="1"/>
</dbReference>
<dbReference type="Gene3D" id="2.30.30.790">
    <property type="match status" value="1"/>
</dbReference>
<evidence type="ECO:0000313" key="7">
    <source>
        <dbReference type="Proteomes" id="UP001235939"/>
    </source>
</evidence>
<protein>
    <recommendedName>
        <fullName evidence="4">Large ribosomal subunit protein bL19m</fullName>
    </recommendedName>
    <alternativeName>
        <fullName evidence="5">39S ribosomal protein L19, mitochondrial</fullName>
    </alternativeName>
</protein>
<keyword evidence="3" id="KW-0687">Ribonucleoprotein</keyword>
<sequence>MVQAIIIMVGRSWRLILLEWDEALFHCRCIHSRGDPGDQEGSLHPDRSRIEEVGTSEMCVSSRFAYPEFLPPTVQIWRNSLREKLERKDMMSRRMAIDIPEFYVGSILAVTVSDAVQAGKTLRFVGLCILRQETGLRSTFTLRNVVDGQGMEIKYELYHPCVLKIEILRLQRRLDPDLLYLRDCPLQYSTVPFDIEAIPHPEGQPVPVDTTMVPLNPRPWIRLWDRHYLKGVIYPPDIKFMEYKAERLKNTWLHRYDLMKDYRRHIPEEEQLPIWKDVQDHLKEKQKLMEEAIASQLGLDQE</sequence>
<dbReference type="SUPFAM" id="SSF50104">
    <property type="entry name" value="Translation proteins SH3-like domain"/>
    <property type="match status" value="1"/>
</dbReference>
<accession>A0ABY6LKZ2</accession>
<dbReference type="EMBL" id="CP092882">
    <property type="protein sequence ID" value="UYV81852.1"/>
    <property type="molecule type" value="Genomic_DNA"/>
</dbReference>
<keyword evidence="2" id="KW-0689">Ribosomal protein</keyword>
<evidence type="ECO:0000256" key="2">
    <source>
        <dbReference type="ARBA" id="ARBA00022980"/>
    </source>
</evidence>
<evidence type="ECO:0000313" key="6">
    <source>
        <dbReference type="EMBL" id="UYV81852.1"/>
    </source>
</evidence>
<dbReference type="Proteomes" id="UP001235939">
    <property type="component" value="Chromosome 20"/>
</dbReference>